<dbReference type="Proteomes" id="UP001601521">
    <property type="component" value="Unassembled WGS sequence"/>
</dbReference>
<dbReference type="Gene3D" id="3.40.50.1820">
    <property type="entry name" value="alpha/beta hydrolase"/>
    <property type="match status" value="1"/>
</dbReference>
<dbReference type="Pfam" id="PF00550">
    <property type="entry name" value="PP-binding"/>
    <property type="match status" value="1"/>
</dbReference>
<keyword evidence="3" id="KW-1185">Reference proteome</keyword>
<dbReference type="InterPro" id="IPR001031">
    <property type="entry name" value="Thioesterase"/>
</dbReference>
<dbReference type="SMART" id="SM00824">
    <property type="entry name" value="PKS_TE"/>
    <property type="match status" value="1"/>
</dbReference>
<dbReference type="EMBL" id="JBIALX010000002">
    <property type="protein sequence ID" value="MFF0452873.1"/>
    <property type="molecule type" value="Genomic_DNA"/>
</dbReference>
<dbReference type="SUPFAM" id="SSF47336">
    <property type="entry name" value="ACP-like"/>
    <property type="match status" value="1"/>
</dbReference>
<protein>
    <submittedName>
        <fullName evidence="2">Thioesterase domain-containing protein</fullName>
    </submittedName>
</protein>
<dbReference type="Gene3D" id="1.10.1200.10">
    <property type="entry name" value="ACP-like"/>
    <property type="match status" value="1"/>
</dbReference>
<evidence type="ECO:0000313" key="3">
    <source>
        <dbReference type="Proteomes" id="UP001601521"/>
    </source>
</evidence>
<dbReference type="RefSeq" id="WP_387249596.1">
    <property type="nucleotide sequence ID" value="NZ_JBIALX010000002.1"/>
</dbReference>
<feature type="domain" description="Carrier" evidence="1">
    <location>
        <begin position="9"/>
        <end position="84"/>
    </location>
</feature>
<gene>
    <name evidence="2" type="ORF">ACFYTH_05835</name>
</gene>
<dbReference type="InterPro" id="IPR009081">
    <property type="entry name" value="PP-bd_ACP"/>
</dbReference>
<dbReference type="InterPro" id="IPR029058">
    <property type="entry name" value="AB_hydrolase_fold"/>
</dbReference>
<evidence type="ECO:0000313" key="2">
    <source>
        <dbReference type="EMBL" id="MFF0452873.1"/>
    </source>
</evidence>
<comment type="caution">
    <text evidence="2">The sequence shown here is derived from an EMBL/GenBank/DDBJ whole genome shotgun (WGS) entry which is preliminary data.</text>
</comment>
<evidence type="ECO:0000259" key="1">
    <source>
        <dbReference type="PROSITE" id="PS50075"/>
    </source>
</evidence>
<organism evidence="2 3">
    <name type="scientific">Nocardia africana</name>
    <dbReference type="NCBI Taxonomy" id="134964"/>
    <lineage>
        <taxon>Bacteria</taxon>
        <taxon>Bacillati</taxon>
        <taxon>Actinomycetota</taxon>
        <taxon>Actinomycetes</taxon>
        <taxon>Mycobacteriales</taxon>
        <taxon>Nocardiaceae</taxon>
        <taxon>Nocardia</taxon>
    </lineage>
</organism>
<dbReference type="PROSITE" id="PS50075">
    <property type="entry name" value="CARRIER"/>
    <property type="match status" value="1"/>
</dbReference>
<proteinExistence type="predicted"/>
<dbReference type="InterPro" id="IPR020802">
    <property type="entry name" value="TesA-like"/>
</dbReference>
<dbReference type="InterPro" id="IPR036736">
    <property type="entry name" value="ACP-like_sf"/>
</dbReference>
<dbReference type="Pfam" id="PF00975">
    <property type="entry name" value="Thioesterase"/>
    <property type="match status" value="1"/>
</dbReference>
<sequence>MTADDVAAGPSAAVAMQLAGLWREVFGDEQTRPDANFFAIGGTSLSAISFLGKLRESSGRAIGLDVLRANPTLAALCAQVRAASVDESPDPLVLINAGVARTPLVCLHSLTGTAVRYRNLAEDFPHARIYAFQSAGLLGGVQTAETLETLADRYARRWIAADAGAGILLGYSFGGVLANAVARRLDELGQPPQLLILIDVRLDRIGSPSRAFHTEALRLLGGSLGVAAALSGICDDALTVESLAEAVHASRQSTAITATDLSLWAEVMATHLRLLADHTFEPYRGTTGFIAAAETGPPTWLDSGDHALIVVPGDHYSIFNVQSQWRLTAAVTTLTRRLATHADWDVGR</sequence>
<dbReference type="SUPFAM" id="SSF53474">
    <property type="entry name" value="alpha/beta-Hydrolases"/>
    <property type="match status" value="1"/>
</dbReference>
<accession>A0ABW6NCS2</accession>
<name>A0ABW6NCS2_9NOCA</name>
<reference evidence="2 3" key="1">
    <citation type="submission" date="2024-10" db="EMBL/GenBank/DDBJ databases">
        <title>The Natural Products Discovery Center: Release of the First 8490 Sequenced Strains for Exploring Actinobacteria Biosynthetic Diversity.</title>
        <authorList>
            <person name="Kalkreuter E."/>
            <person name="Kautsar S.A."/>
            <person name="Yang D."/>
            <person name="Bader C.D."/>
            <person name="Teijaro C.N."/>
            <person name="Fluegel L."/>
            <person name="Davis C.M."/>
            <person name="Simpson J.R."/>
            <person name="Lauterbach L."/>
            <person name="Steele A.D."/>
            <person name="Gui C."/>
            <person name="Meng S."/>
            <person name="Li G."/>
            <person name="Viehrig K."/>
            <person name="Ye F."/>
            <person name="Su P."/>
            <person name="Kiefer A.F."/>
            <person name="Nichols A."/>
            <person name="Cepeda A.J."/>
            <person name="Yan W."/>
            <person name="Fan B."/>
            <person name="Jiang Y."/>
            <person name="Adhikari A."/>
            <person name="Zheng C.-J."/>
            <person name="Schuster L."/>
            <person name="Cowan T.M."/>
            <person name="Smanski M.J."/>
            <person name="Chevrette M.G."/>
            <person name="De Carvalho L.P.S."/>
            <person name="Shen B."/>
        </authorList>
    </citation>
    <scope>NUCLEOTIDE SEQUENCE [LARGE SCALE GENOMIC DNA]</scope>
    <source>
        <strain evidence="2 3">NPDC004550</strain>
    </source>
</reference>